<evidence type="ECO:0008006" key="7">
    <source>
        <dbReference type="Google" id="ProtNLM"/>
    </source>
</evidence>
<dbReference type="Proteomes" id="UP001642487">
    <property type="component" value="Chromosome 9"/>
</dbReference>
<evidence type="ECO:0000256" key="1">
    <source>
        <dbReference type="ARBA" id="ARBA00022737"/>
    </source>
</evidence>
<dbReference type="InterPro" id="IPR012678">
    <property type="entry name" value="Ribosomal_uL23/eL15/eS24_sf"/>
</dbReference>
<dbReference type="InterPro" id="IPR011990">
    <property type="entry name" value="TPR-like_helical_dom_sf"/>
</dbReference>
<feature type="repeat" description="PPR" evidence="4">
    <location>
        <begin position="344"/>
        <end position="378"/>
    </location>
</feature>
<keyword evidence="6" id="KW-1185">Reference proteome</keyword>
<dbReference type="Pfam" id="PF13041">
    <property type="entry name" value="PPR_2"/>
    <property type="match status" value="2"/>
</dbReference>
<gene>
    <name evidence="5" type="ORF">CITCOLO1_LOCUS21894</name>
</gene>
<organism evidence="5 6">
    <name type="scientific">Citrullus colocynthis</name>
    <name type="common">colocynth</name>
    <dbReference type="NCBI Taxonomy" id="252529"/>
    <lineage>
        <taxon>Eukaryota</taxon>
        <taxon>Viridiplantae</taxon>
        <taxon>Streptophyta</taxon>
        <taxon>Embryophyta</taxon>
        <taxon>Tracheophyta</taxon>
        <taxon>Spermatophyta</taxon>
        <taxon>Magnoliopsida</taxon>
        <taxon>eudicotyledons</taxon>
        <taxon>Gunneridae</taxon>
        <taxon>Pentapetalae</taxon>
        <taxon>rosids</taxon>
        <taxon>fabids</taxon>
        <taxon>Cucurbitales</taxon>
        <taxon>Cucurbitaceae</taxon>
        <taxon>Benincaseae</taxon>
        <taxon>Citrullus</taxon>
    </lineage>
</organism>
<dbReference type="SUPFAM" id="SSF54189">
    <property type="entry name" value="Ribosomal proteins S24e, L23 and L15e"/>
    <property type="match status" value="1"/>
</dbReference>
<dbReference type="PANTHER" id="PTHR47003:SF9">
    <property type="entry name" value="PENTACOTRIPEPTIDE-REPEAT REGION OF PRORP DOMAIN-CONTAINING PROTEIN"/>
    <property type="match status" value="1"/>
</dbReference>
<feature type="repeat" description="PPR" evidence="4">
    <location>
        <begin position="414"/>
        <end position="448"/>
    </location>
</feature>
<dbReference type="Gene3D" id="1.25.40.10">
    <property type="entry name" value="Tetratricopeptide repeat domain"/>
    <property type="match status" value="3"/>
</dbReference>
<feature type="repeat" description="PPR" evidence="4">
    <location>
        <begin position="239"/>
        <end position="273"/>
    </location>
</feature>
<feature type="repeat" description="PPR" evidence="4">
    <location>
        <begin position="379"/>
        <end position="413"/>
    </location>
</feature>
<accession>A0ABP0ZBI2</accession>
<protein>
    <recommendedName>
        <fullName evidence="7">Pentatricopeptide repeat-containing protein</fullName>
    </recommendedName>
</protein>
<evidence type="ECO:0000256" key="4">
    <source>
        <dbReference type="PROSITE-ProRule" id="PRU00708"/>
    </source>
</evidence>
<evidence type="ECO:0000256" key="2">
    <source>
        <dbReference type="ARBA" id="ARBA00022980"/>
    </source>
</evidence>
<dbReference type="Pfam" id="PF01535">
    <property type="entry name" value="PPR"/>
    <property type="match status" value="1"/>
</dbReference>
<name>A0ABP0ZBI2_9ROSI</name>
<dbReference type="Gene3D" id="3.30.70.3370">
    <property type="match status" value="1"/>
</dbReference>
<sequence>MTNRLLSENNFLMQIILHPGRPNVSKCFMLSDGYIVELNGFEFQFVFKVRSHFGGGKSTRLGLIYDYVENAKKYEPKYIFLIRHFSTSNSSWSGSVVPSKDDYFAAIHHISHIVRRDFYMERTLNKLRISYLNSELVFRVLRACSKSGTESFRFFNWACTHNPSYKPTTLEFEELVKTLAQTKKYTTMWKVLLQMKTQNLRISPETISFIIQEYGKQGLVDNAVTIFNQCSKSIDCPQTVEVYNALLFALCEVKMFHGAYALIRRMIRKGVTPDKKTYGTLVTGWCSAGKMREAQEFLEEMSQKGFNPPLRGRDLLVEGLLNAGYLESAKDMVRKMTKEGFVPDIGTFNSLINVLCNSGEVDFCINIFHEVCKLGLCPDINTYKILIPATSKVGRIDEAFRLLHCCMEDGHIPFPSLYGPILKGMCKMGQFDDAFCFFSDMKHKGHPPNRPVYTMLITMCGRGGRFVDAANYLMEMAEFGLPPISRCFDIVTDGLKNCGKHDLAKKIEQLEVSIRGI</sequence>
<dbReference type="InterPro" id="IPR044578">
    <property type="entry name" value="BIR6-like"/>
</dbReference>
<reference evidence="5 6" key="1">
    <citation type="submission" date="2024-03" db="EMBL/GenBank/DDBJ databases">
        <authorList>
            <person name="Gkanogiannis A."/>
            <person name="Becerra Lopez-Lavalle L."/>
        </authorList>
    </citation>
    <scope>NUCLEOTIDE SEQUENCE [LARGE SCALE GENOMIC DNA]</scope>
</reference>
<feature type="repeat" description="PPR" evidence="4">
    <location>
        <begin position="274"/>
        <end position="308"/>
    </location>
</feature>
<keyword evidence="1" id="KW-0677">Repeat</keyword>
<dbReference type="NCBIfam" id="TIGR00756">
    <property type="entry name" value="PPR"/>
    <property type="match status" value="6"/>
</dbReference>
<dbReference type="InterPro" id="IPR002885">
    <property type="entry name" value="PPR_rpt"/>
</dbReference>
<dbReference type="InterPro" id="IPR053709">
    <property type="entry name" value="eRP_eS24_sf"/>
</dbReference>
<dbReference type="InterPro" id="IPR001976">
    <property type="entry name" value="Ribosomal_eS24"/>
</dbReference>
<keyword evidence="3" id="KW-0687">Ribonucleoprotein</keyword>
<dbReference type="PROSITE" id="PS51375">
    <property type="entry name" value="PPR"/>
    <property type="match status" value="6"/>
</dbReference>
<dbReference type="Pfam" id="PF12854">
    <property type="entry name" value="PPR_1"/>
    <property type="match status" value="1"/>
</dbReference>
<keyword evidence="2" id="KW-0689">Ribosomal protein</keyword>
<dbReference type="PANTHER" id="PTHR47003">
    <property type="entry name" value="OS01G0970900 PROTEIN"/>
    <property type="match status" value="1"/>
</dbReference>
<feature type="repeat" description="PPR" evidence="4">
    <location>
        <begin position="449"/>
        <end position="483"/>
    </location>
</feature>
<proteinExistence type="predicted"/>
<evidence type="ECO:0000313" key="6">
    <source>
        <dbReference type="Proteomes" id="UP001642487"/>
    </source>
</evidence>
<evidence type="ECO:0000256" key="3">
    <source>
        <dbReference type="ARBA" id="ARBA00023274"/>
    </source>
</evidence>
<dbReference type="Pfam" id="PF01282">
    <property type="entry name" value="Ribosomal_S24e"/>
    <property type="match status" value="1"/>
</dbReference>
<dbReference type="EMBL" id="OZ021743">
    <property type="protein sequence ID" value="CAK9329438.1"/>
    <property type="molecule type" value="Genomic_DNA"/>
</dbReference>
<evidence type="ECO:0000313" key="5">
    <source>
        <dbReference type="EMBL" id="CAK9329438.1"/>
    </source>
</evidence>